<dbReference type="InterPro" id="IPR003593">
    <property type="entry name" value="AAA+_ATPase"/>
</dbReference>
<proteinExistence type="inferred from homology"/>
<dbReference type="PANTHER" id="PTHR24220:SF687">
    <property type="entry name" value="ABC TRANSPORTER ATP-BINDING PROTEIN SCO2324-RELATED"/>
    <property type="match status" value="1"/>
</dbReference>
<dbReference type="GO" id="GO:0016887">
    <property type="term" value="F:ATP hydrolysis activity"/>
    <property type="evidence" value="ECO:0007669"/>
    <property type="project" value="InterPro"/>
</dbReference>
<evidence type="ECO:0000256" key="2">
    <source>
        <dbReference type="ARBA" id="ARBA00005417"/>
    </source>
</evidence>
<evidence type="ECO:0000256" key="10">
    <source>
        <dbReference type="ARBA" id="ARBA00025157"/>
    </source>
</evidence>
<keyword evidence="6" id="KW-0547">Nucleotide-binding</keyword>
<evidence type="ECO:0000256" key="3">
    <source>
        <dbReference type="ARBA" id="ARBA00022448"/>
    </source>
</evidence>
<evidence type="ECO:0000256" key="6">
    <source>
        <dbReference type="ARBA" id="ARBA00022741"/>
    </source>
</evidence>
<comment type="similarity">
    <text evidence="2">Belongs to the ABC transporter superfamily.</text>
</comment>
<dbReference type="GO" id="GO:0005886">
    <property type="term" value="C:plasma membrane"/>
    <property type="evidence" value="ECO:0007669"/>
    <property type="project" value="UniProtKB-SubCell"/>
</dbReference>
<dbReference type="EMBL" id="CAFBLM010000018">
    <property type="protein sequence ID" value="CAB4866630.1"/>
    <property type="molecule type" value="Genomic_DNA"/>
</dbReference>
<keyword evidence="7" id="KW-0067">ATP-binding</keyword>
<keyword evidence="3" id="KW-0813">Transport</keyword>
<dbReference type="GO" id="GO:0022857">
    <property type="term" value="F:transmembrane transporter activity"/>
    <property type="evidence" value="ECO:0007669"/>
    <property type="project" value="TreeGrafter"/>
</dbReference>
<comment type="subcellular location">
    <subcellularLocation>
        <location evidence="1">Cell membrane</location>
        <topology evidence="1">Peripheral membrane protein</topology>
    </subcellularLocation>
</comment>
<dbReference type="InterPro" id="IPR003439">
    <property type="entry name" value="ABC_transporter-like_ATP-bd"/>
</dbReference>
<dbReference type="PROSITE" id="PS50893">
    <property type="entry name" value="ABC_TRANSPORTER_2"/>
    <property type="match status" value="2"/>
</dbReference>
<evidence type="ECO:0000256" key="9">
    <source>
        <dbReference type="ARBA" id="ARBA00023136"/>
    </source>
</evidence>
<evidence type="ECO:0000313" key="12">
    <source>
        <dbReference type="EMBL" id="CAB4866630.1"/>
    </source>
</evidence>
<evidence type="ECO:0000256" key="1">
    <source>
        <dbReference type="ARBA" id="ARBA00004202"/>
    </source>
</evidence>
<feature type="domain" description="ABC transporter" evidence="11">
    <location>
        <begin position="291"/>
        <end position="519"/>
    </location>
</feature>
<dbReference type="PROSITE" id="PS00211">
    <property type="entry name" value="ABC_TRANSPORTER_1"/>
    <property type="match status" value="1"/>
</dbReference>
<keyword evidence="5" id="KW-0677">Repeat</keyword>
<keyword evidence="4" id="KW-1003">Cell membrane</keyword>
<dbReference type="SMART" id="SM00382">
    <property type="entry name" value="AAA"/>
    <property type="match status" value="2"/>
</dbReference>
<dbReference type="InterPro" id="IPR015854">
    <property type="entry name" value="ABC_transpr_LolD-like"/>
</dbReference>
<evidence type="ECO:0000256" key="7">
    <source>
        <dbReference type="ARBA" id="ARBA00022840"/>
    </source>
</evidence>
<dbReference type="InterPro" id="IPR015856">
    <property type="entry name" value="ABC_transpr_CbiO/EcfA_su"/>
</dbReference>
<keyword evidence="8" id="KW-1278">Translocase</keyword>
<evidence type="ECO:0000256" key="5">
    <source>
        <dbReference type="ARBA" id="ARBA00022737"/>
    </source>
</evidence>
<evidence type="ECO:0000256" key="4">
    <source>
        <dbReference type="ARBA" id="ARBA00022475"/>
    </source>
</evidence>
<dbReference type="PANTHER" id="PTHR24220">
    <property type="entry name" value="IMPORT ATP-BINDING PROTEIN"/>
    <property type="match status" value="1"/>
</dbReference>
<sequence>MIVFRDVSVTYPEQTDPVLAHVSLTIPDGELCLVVGPSGAGKTTLLRLINGLVPHFSGGTVQGSIEVHGRSTATHPPRELADLVGFVGQDPAAGFVTDTVEDELAYAMESMGVAPDVMRRRVEETLDLLGLTALRRRALRSLSGGEAQRVAIGSALTTHPKILVLDEPTSALDPAAADEVLASLQRLVHDLGLTVVLAEHRLERVVQYADRVILVPGEGAPLIVGEPATIMRQSPVAPPVVELARAANWSNTPLSVRDARRSADVLREQLTHASVSMDSEHITKSNTAVVVHVKDVRVGYGRREVLHSICLDLHEGEIIAVMGRNGAGKSTLLSTMVGLRVPFRGSVKVQGDNPATLTPQALVRHIGLVPQQAGDLLYAESVDLECRQTDKDAALTPGTTAAMLSQIAPWIKPSTHPGDLSEGSRLALALAVVLAPDPSVLLLDEPTRGLDYETKSHLIEVLVKAAKRGRTIVLATHDVELAAELATRTIVLADGEVVADGPTREIITSSPMFAPQIAKALSPLPLLTVSDVKAAMLSLREPL</sequence>
<evidence type="ECO:0000256" key="8">
    <source>
        <dbReference type="ARBA" id="ARBA00022967"/>
    </source>
</evidence>
<dbReference type="Gene3D" id="3.40.50.300">
    <property type="entry name" value="P-loop containing nucleotide triphosphate hydrolases"/>
    <property type="match status" value="2"/>
</dbReference>
<keyword evidence="9" id="KW-0472">Membrane</keyword>
<dbReference type="Pfam" id="PF00005">
    <property type="entry name" value="ABC_tran"/>
    <property type="match status" value="2"/>
</dbReference>
<accession>A0A6J7DAI4</accession>
<dbReference type="FunFam" id="3.40.50.300:FF:000760">
    <property type="entry name" value="Cobalt ABC transporter ATP-binding protein"/>
    <property type="match status" value="1"/>
</dbReference>
<feature type="domain" description="ABC transporter" evidence="11">
    <location>
        <begin position="2"/>
        <end position="243"/>
    </location>
</feature>
<name>A0A6J7DAI4_9ZZZZ</name>
<organism evidence="12">
    <name type="scientific">freshwater metagenome</name>
    <dbReference type="NCBI Taxonomy" id="449393"/>
    <lineage>
        <taxon>unclassified sequences</taxon>
        <taxon>metagenomes</taxon>
        <taxon>ecological metagenomes</taxon>
    </lineage>
</organism>
<reference evidence="12" key="1">
    <citation type="submission" date="2020-05" db="EMBL/GenBank/DDBJ databases">
        <authorList>
            <person name="Chiriac C."/>
            <person name="Salcher M."/>
            <person name="Ghai R."/>
            <person name="Kavagutti S V."/>
        </authorList>
    </citation>
    <scope>NUCLEOTIDE SEQUENCE</scope>
</reference>
<dbReference type="CDD" id="cd03225">
    <property type="entry name" value="ABC_cobalt_CbiO_domain1"/>
    <property type="match status" value="1"/>
</dbReference>
<evidence type="ECO:0000259" key="11">
    <source>
        <dbReference type="PROSITE" id="PS50893"/>
    </source>
</evidence>
<dbReference type="AlphaFoldDB" id="A0A6J7DAI4"/>
<comment type="function">
    <text evidence="10">Probably part of an ABC transporter complex. Responsible for energy coupling to the transport system.</text>
</comment>
<dbReference type="InterPro" id="IPR027417">
    <property type="entry name" value="P-loop_NTPase"/>
</dbReference>
<dbReference type="InterPro" id="IPR017871">
    <property type="entry name" value="ABC_transporter-like_CS"/>
</dbReference>
<gene>
    <name evidence="12" type="ORF">UFOPK3401_00561</name>
</gene>
<dbReference type="SUPFAM" id="SSF52540">
    <property type="entry name" value="P-loop containing nucleoside triphosphate hydrolases"/>
    <property type="match status" value="2"/>
</dbReference>
<dbReference type="GO" id="GO:0005524">
    <property type="term" value="F:ATP binding"/>
    <property type="evidence" value="ECO:0007669"/>
    <property type="project" value="UniProtKB-KW"/>
</dbReference>
<protein>
    <submittedName>
        <fullName evidence="12">Unannotated protein</fullName>
    </submittedName>
</protein>